<keyword evidence="2" id="KW-0067">ATP-binding</keyword>
<keyword evidence="4" id="KW-1185">Reference proteome</keyword>
<name>A0A0L0T0K5_ALLM3</name>
<proteinExistence type="predicted"/>
<evidence type="ECO:0000313" key="4">
    <source>
        <dbReference type="Proteomes" id="UP000054350"/>
    </source>
</evidence>
<evidence type="ECO:0000256" key="1">
    <source>
        <dbReference type="ARBA" id="ARBA00022741"/>
    </source>
</evidence>
<dbReference type="InterPro" id="IPR043129">
    <property type="entry name" value="ATPase_NBD"/>
</dbReference>
<evidence type="ECO:0008006" key="5">
    <source>
        <dbReference type="Google" id="ProtNLM"/>
    </source>
</evidence>
<dbReference type="SUPFAM" id="SSF53067">
    <property type="entry name" value="Actin-like ATPase domain"/>
    <property type="match status" value="2"/>
</dbReference>
<evidence type="ECO:0000313" key="3">
    <source>
        <dbReference type="EMBL" id="KNE68318.1"/>
    </source>
</evidence>
<dbReference type="PANTHER" id="PTHR14187:SF5">
    <property type="entry name" value="HEAT SHOCK 70 KDA PROTEIN 12A"/>
    <property type="match status" value="1"/>
</dbReference>
<protein>
    <recommendedName>
        <fullName evidence="5">Hsp70-like protein</fullName>
    </recommendedName>
</protein>
<dbReference type="GO" id="GO:0140662">
    <property type="term" value="F:ATP-dependent protein folding chaperone"/>
    <property type="evidence" value="ECO:0007669"/>
    <property type="project" value="InterPro"/>
</dbReference>
<dbReference type="VEuPathDB" id="FungiDB:AMAG_12982"/>
<dbReference type="OMA" id="IYKHTME"/>
<dbReference type="EMBL" id="GG745356">
    <property type="protein sequence ID" value="KNE68318.1"/>
    <property type="molecule type" value="Genomic_DNA"/>
</dbReference>
<dbReference type="InterPro" id="IPR013126">
    <property type="entry name" value="Hsp_70_fam"/>
</dbReference>
<reference evidence="3 4" key="1">
    <citation type="submission" date="2009-11" db="EMBL/GenBank/DDBJ databases">
        <title>Annotation of Allomyces macrogynus ATCC 38327.</title>
        <authorList>
            <consortium name="The Broad Institute Genome Sequencing Platform"/>
            <person name="Russ C."/>
            <person name="Cuomo C."/>
            <person name="Burger G."/>
            <person name="Gray M.W."/>
            <person name="Holland P.W.H."/>
            <person name="King N."/>
            <person name="Lang F.B.F."/>
            <person name="Roger A.J."/>
            <person name="Ruiz-Trillo I."/>
            <person name="Young S.K."/>
            <person name="Zeng Q."/>
            <person name="Gargeya S."/>
            <person name="Fitzgerald M."/>
            <person name="Haas B."/>
            <person name="Abouelleil A."/>
            <person name="Alvarado L."/>
            <person name="Arachchi H.M."/>
            <person name="Berlin A."/>
            <person name="Chapman S.B."/>
            <person name="Gearin G."/>
            <person name="Goldberg J."/>
            <person name="Griggs A."/>
            <person name="Gujja S."/>
            <person name="Hansen M."/>
            <person name="Heiman D."/>
            <person name="Howarth C."/>
            <person name="Larimer J."/>
            <person name="Lui A."/>
            <person name="MacDonald P.J.P."/>
            <person name="McCowen C."/>
            <person name="Montmayeur A."/>
            <person name="Murphy C."/>
            <person name="Neiman D."/>
            <person name="Pearson M."/>
            <person name="Priest M."/>
            <person name="Roberts A."/>
            <person name="Saif S."/>
            <person name="Shea T."/>
            <person name="Sisk P."/>
            <person name="Stolte C."/>
            <person name="Sykes S."/>
            <person name="Wortman J."/>
            <person name="Nusbaum C."/>
            <person name="Birren B."/>
        </authorList>
    </citation>
    <scope>NUCLEOTIDE SEQUENCE [LARGE SCALE GENOMIC DNA]</scope>
    <source>
        <strain evidence="3 4">ATCC 38327</strain>
    </source>
</reference>
<dbReference type="Gene3D" id="3.30.420.40">
    <property type="match status" value="2"/>
</dbReference>
<evidence type="ECO:0000256" key="2">
    <source>
        <dbReference type="ARBA" id="ARBA00022840"/>
    </source>
</evidence>
<accession>A0A0L0T0K5</accession>
<organism evidence="3 4">
    <name type="scientific">Allomyces macrogynus (strain ATCC 38327)</name>
    <name type="common">Allomyces javanicus var. macrogynus</name>
    <dbReference type="NCBI Taxonomy" id="578462"/>
    <lineage>
        <taxon>Eukaryota</taxon>
        <taxon>Fungi</taxon>
        <taxon>Fungi incertae sedis</taxon>
        <taxon>Blastocladiomycota</taxon>
        <taxon>Blastocladiomycetes</taxon>
        <taxon>Blastocladiales</taxon>
        <taxon>Blastocladiaceae</taxon>
        <taxon>Allomyces</taxon>
    </lineage>
</organism>
<dbReference type="PANTHER" id="PTHR14187">
    <property type="entry name" value="ALPHA KINASE/ELONGATION FACTOR 2 KINASE"/>
    <property type="match status" value="1"/>
</dbReference>
<sequence length="616" mass="68215">MGQHQSQVPAPDELLAPVYPLKWQIAVDFGTSYTGFAIAIKDFVETLNHDAETADLASVPRIHLAHFIKYNSSWPAGPDPYPKTRTALLYDAKGKLVAWGNEAWERFMAMEPDTQAEHIYIDRFKLLLDAKLNHRDAAMDRLKKLGKDVVDVTADYLRELAAFLAKFIEHVDPKTGLNPYHVRWCLTIPTMWTDAAKQKLYRAMFKADLIPSLTSERVVFCSEPMAGLLSEALSSDSRTQVQRNDPTLVVDMGGGTVDLTAMRMGSDGFEELVPGIGATCGSTKLDDAFLAMFRCAVGPEIFDQATEEHPKTKLKVLHEWETCKKTFSGEKKFYGRIPIPRAMTQLLDENDAEFLPQPLGQDDDEIAEVEFDDGELCVTTALMEALYEPIVGQIVQLVTTMLDRLQAKGIAVAHILCVGGFSQSKYLISTLRERLPINPLKIVPSGHAPAAVLLGAPIFACRPEIIRKQVARLTYGIATRTIYAPSIHGPRDRLADRLVMCDDGLTRVENALDVVLRKGDALVPGQCMERPYQSAGCTQEVVDIGIVVSHLEDPVFADTVGCEKVGKVSIKVTPCMHYSRKDTLLAVVRVEHAGLVLEVTNKRTGAKVDLTVDFYD</sequence>
<dbReference type="STRING" id="578462.A0A0L0T0K5"/>
<dbReference type="eggNOG" id="KOG0101">
    <property type="taxonomic scope" value="Eukaryota"/>
</dbReference>
<keyword evidence="1" id="KW-0547">Nucleotide-binding</keyword>
<gene>
    <name evidence="3" type="ORF">AMAG_12982</name>
</gene>
<reference evidence="4" key="2">
    <citation type="submission" date="2009-11" db="EMBL/GenBank/DDBJ databases">
        <title>The Genome Sequence of Allomyces macrogynus strain ATCC 38327.</title>
        <authorList>
            <consortium name="The Broad Institute Genome Sequencing Platform"/>
            <person name="Russ C."/>
            <person name="Cuomo C."/>
            <person name="Shea T."/>
            <person name="Young S.K."/>
            <person name="Zeng Q."/>
            <person name="Koehrsen M."/>
            <person name="Haas B."/>
            <person name="Borodovsky M."/>
            <person name="Guigo R."/>
            <person name="Alvarado L."/>
            <person name="Berlin A."/>
            <person name="Borenstein D."/>
            <person name="Chen Z."/>
            <person name="Engels R."/>
            <person name="Freedman E."/>
            <person name="Gellesch M."/>
            <person name="Goldberg J."/>
            <person name="Griggs A."/>
            <person name="Gujja S."/>
            <person name="Heiman D."/>
            <person name="Hepburn T."/>
            <person name="Howarth C."/>
            <person name="Jen D."/>
            <person name="Larson L."/>
            <person name="Lewis B."/>
            <person name="Mehta T."/>
            <person name="Park D."/>
            <person name="Pearson M."/>
            <person name="Roberts A."/>
            <person name="Saif S."/>
            <person name="Shenoy N."/>
            <person name="Sisk P."/>
            <person name="Stolte C."/>
            <person name="Sykes S."/>
            <person name="Walk T."/>
            <person name="White J."/>
            <person name="Yandava C."/>
            <person name="Burger G."/>
            <person name="Gray M.W."/>
            <person name="Holland P.W.H."/>
            <person name="King N."/>
            <person name="Lang F.B.F."/>
            <person name="Roger A.J."/>
            <person name="Ruiz-Trillo I."/>
            <person name="Lander E."/>
            <person name="Nusbaum C."/>
        </authorList>
    </citation>
    <scope>NUCLEOTIDE SEQUENCE [LARGE SCALE GENOMIC DNA]</scope>
    <source>
        <strain evidence="4">ATCC 38327</strain>
    </source>
</reference>
<dbReference type="Pfam" id="PF00012">
    <property type="entry name" value="HSP70"/>
    <property type="match status" value="1"/>
</dbReference>
<dbReference type="AlphaFoldDB" id="A0A0L0T0K5"/>
<dbReference type="Proteomes" id="UP000054350">
    <property type="component" value="Unassembled WGS sequence"/>
</dbReference>
<dbReference type="Gene3D" id="3.90.640.10">
    <property type="entry name" value="Actin, Chain A, domain 4"/>
    <property type="match status" value="1"/>
</dbReference>
<dbReference type="GO" id="GO:0005524">
    <property type="term" value="F:ATP binding"/>
    <property type="evidence" value="ECO:0007669"/>
    <property type="project" value="UniProtKB-KW"/>
</dbReference>
<dbReference type="OrthoDB" id="2963168at2759"/>